<dbReference type="eggNOG" id="ENOG5033YI8">
    <property type="taxonomic scope" value="Bacteria"/>
</dbReference>
<organism evidence="1 2">
    <name type="scientific">Pedobacter antarcticus 4BY</name>
    <dbReference type="NCBI Taxonomy" id="1358423"/>
    <lineage>
        <taxon>Bacteria</taxon>
        <taxon>Pseudomonadati</taxon>
        <taxon>Bacteroidota</taxon>
        <taxon>Sphingobacteriia</taxon>
        <taxon>Sphingobacteriales</taxon>
        <taxon>Sphingobacteriaceae</taxon>
        <taxon>Pedobacter</taxon>
    </lineage>
</organism>
<name>A0A081PCV3_9SPHI</name>
<evidence type="ECO:0000313" key="1">
    <source>
        <dbReference type="EMBL" id="KEQ28526.1"/>
    </source>
</evidence>
<evidence type="ECO:0000313" key="2">
    <source>
        <dbReference type="Proteomes" id="UP000028007"/>
    </source>
</evidence>
<dbReference type="EMBL" id="JNFF01000115">
    <property type="protein sequence ID" value="KEQ28526.1"/>
    <property type="molecule type" value="Genomic_DNA"/>
</dbReference>
<dbReference type="OrthoDB" id="707775at2"/>
<dbReference type="RefSeq" id="WP_037444065.1">
    <property type="nucleotide sequence ID" value="NZ_JNFF01000115.1"/>
</dbReference>
<sequence length="169" mass="18826">MKTLITGGKSAQALKVSKAFAADNLILADYGSIPAFTSAKYQFISLGERNDTVIAHNLLTHCLDLQVECLVPLYDFELDPLLRSVLLFEEFNIKIFLPERTVSGEYIKQGGLVHAIAWAVFNESKLIYCSDSELNSRLESLGLERALNGVFQLENQQDSLVPYLLQIGQ</sequence>
<proteinExistence type="predicted"/>
<comment type="caution">
    <text evidence="1">The sequence shown here is derived from an EMBL/GenBank/DDBJ whole genome shotgun (WGS) entry which is preliminary data.</text>
</comment>
<keyword evidence="2" id="KW-1185">Reference proteome</keyword>
<protein>
    <submittedName>
        <fullName evidence="1">Uncharacterized protein</fullName>
    </submittedName>
</protein>
<reference evidence="1 2" key="1">
    <citation type="journal article" date="1992" name="Int. J. Syst. Bacteriol.">
        <title>Sphingobacterium antarcticus sp. nov. a Psychrotrophic Bacterium from the Soils of Schirmacher Oasis, Antarctica.</title>
        <authorList>
            <person name="Shivaji S."/>
            <person name="Ray M.K."/>
            <person name="Rao N.S."/>
            <person name="Saiserr L."/>
            <person name="Jagannadham M.V."/>
            <person name="Kumar G.S."/>
            <person name="Reddy G."/>
            <person name="Bhargava P.M."/>
        </authorList>
    </citation>
    <scope>NUCLEOTIDE SEQUENCE [LARGE SCALE GENOMIC DNA]</scope>
    <source>
        <strain evidence="1 2">4BY</strain>
    </source>
</reference>
<dbReference type="Proteomes" id="UP000028007">
    <property type="component" value="Unassembled WGS sequence"/>
</dbReference>
<gene>
    <name evidence="1" type="ORF">N180_17060</name>
</gene>
<dbReference type="AlphaFoldDB" id="A0A081PCV3"/>
<accession>A0A081PCV3</accession>
<dbReference type="Gene3D" id="3.40.50.20">
    <property type="match status" value="1"/>
</dbReference>